<sequence length="87" mass="9862">MLEQLLQAVSEQISAPKADFEKNLRAWLSGTLDRLEIVSHETFMRQEQQLIAAQQAIKTLEQQVTALEQQIAQGKGVQENVTEPQMK</sequence>
<keyword evidence="3" id="KW-1185">Reference proteome</keyword>
<dbReference type="Pfam" id="PF04380">
    <property type="entry name" value="BMFP"/>
    <property type="match status" value="1"/>
</dbReference>
<gene>
    <name evidence="2" type="ORF">HYN46_02350</name>
</gene>
<organism evidence="2 3">
    <name type="scientific">Aquirhabdus parva</name>
    <dbReference type="NCBI Taxonomy" id="2283318"/>
    <lineage>
        <taxon>Bacteria</taxon>
        <taxon>Pseudomonadati</taxon>
        <taxon>Pseudomonadota</taxon>
        <taxon>Gammaproteobacteria</taxon>
        <taxon>Moraxellales</taxon>
        <taxon>Moraxellaceae</taxon>
        <taxon>Aquirhabdus</taxon>
    </lineage>
</organism>
<dbReference type="OrthoDB" id="6712573at2"/>
<proteinExistence type="predicted"/>
<feature type="coiled-coil region" evidence="1">
    <location>
        <begin position="43"/>
        <end position="77"/>
    </location>
</feature>
<keyword evidence="1" id="KW-0175">Coiled coil</keyword>
<evidence type="ECO:0000256" key="1">
    <source>
        <dbReference type="SAM" id="Coils"/>
    </source>
</evidence>
<protein>
    <submittedName>
        <fullName evidence="2">Membrane fusogenic activity</fullName>
    </submittedName>
</protein>
<evidence type="ECO:0000313" key="3">
    <source>
        <dbReference type="Proteomes" id="UP000253940"/>
    </source>
</evidence>
<evidence type="ECO:0000313" key="2">
    <source>
        <dbReference type="EMBL" id="AXI01820.1"/>
    </source>
</evidence>
<dbReference type="RefSeq" id="WP_114897930.1">
    <property type="nucleotide sequence ID" value="NZ_CP031222.1"/>
</dbReference>
<reference evidence="2 3" key="1">
    <citation type="submission" date="2018-07" db="EMBL/GenBank/DDBJ databases">
        <title>Genome sequencing of Moraxellaceae gen. HYN0046.</title>
        <authorList>
            <person name="Kim M."/>
            <person name="Yi H."/>
        </authorList>
    </citation>
    <scope>NUCLEOTIDE SEQUENCE [LARGE SCALE GENOMIC DNA]</scope>
    <source>
        <strain evidence="2 3">HYN0046</strain>
    </source>
</reference>
<dbReference type="EMBL" id="CP031222">
    <property type="protein sequence ID" value="AXI01820.1"/>
    <property type="molecule type" value="Genomic_DNA"/>
</dbReference>
<accession>A0A345P3G1</accession>
<dbReference type="Proteomes" id="UP000253940">
    <property type="component" value="Chromosome"/>
</dbReference>
<dbReference type="KEGG" id="mbah:HYN46_02350"/>
<dbReference type="AlphaFoldDB" id="A0A345P3G1"/>
<name>A0A345P3G1_9GAMM</name>
<dbReference type="InterPro" id="IPR007475">
    <property type="entry name" value="UbiK"/>
</dbReference>